<dbReference type="eggNOG" id="COG5492">
    <property type="taxonomic scope" value="Bacteria"/>
</dbReference>
<reference evidence="3" key="1">
    <citation type="submission" date="2010-05" db="EMBL/GenBank/DDBJ databases">
        <authorList>
            <person name="Muzny D."/>
            <person name="Qin X."/>
            <person name="Buhay C."/>
            <person name="Dugan-Rocha S."/>
            <person name="Ding Y."/>
            <person name="Chen G."/>
            <person name="Hawes A."/>
            <person name="Holder M."/>
            <person name="Jhangiani S."/>
            <person name="Johnson A."/>
            <person name="Khan Z."/>
            <person name="Li Z."/>
            <person name="Liu W."/>
            <person name="Liu X."/>
            <person name="Perez L."/>
            <person name="Shen H."/>
            <person name="Wang Q."/>
            <person name="Watt J."/>
            <person name="Xi L."/>
            <person name="Xin Y."/>
            <person name="Zhou J."/>
            <person name="Deng J."/>
            <person name="Jiang H."/>
            <person name="Liu Y."/>
            <person name="Qu J."/>
            <person name="Song X.-Z."/>
            <person name="Zhang L."/>
            <person name="Villasana D."/>
            <person name="Johnson A."/>
            <person name="Liu J."/>
            <person name="Liyanage D."/>
            <person name="Lorensuhewa L."/>
            <person name="Robinson T."/>
            <person name="Song A."/>
            <person name="Song B.-B."/>
            <person name="Dinh H."/>
            <person name="Thornton R."/>
            <person name="Coyle M."/>
            <person name="Francisco L."/>
            <person name="Jackson L."/>
            <person name="Javaid M."/>
            <person name="Korchina V."/>
            <person name="Kovar C."/>
            <person name="Mata R."/>
            <person name="Mathew T."/>
            <person name="Ngo R."/>
            <person name="Nguyen L."/>
            <person name="Nguyen N."/>
            <person name="Okwuonu G."/>
            <person name="Ongeri F."/>
            <person name="Pham C."/>
            <person name="Simmons D."/>
            <person name="Wilczek-Boney K."/>
            <person name="Hale W."/>
            <person name="Jakkamsetti A."/>
            <person name="Pham P."/>
            <person name="Ruth R."/>
            <person name="San Lucas F."/>
            <person name="Warren J."/>
            <person name="Zhang J."/>
            <person name="Zhao Z."/>
            <person name="Zhou C."/>
            <person name="Zhu D."/>
            <person name="Lee S."/>
            <person name="Bess C."/>
            <person name="Blankenburg K."/>
            <person name="Forbes L."/>
            <person name="Fu Q."/>
            <person name="Gubbala S."/>
            <person name="Hirani K."/>
            <person name="Jayaseelan J.C."/>
            <person name="Lara F."/>
            <person name="Munidasa M."/>
            <person name="Palculict T."/>
            <person name="Patil S."/>
            <person name="Pu L.-L."/>
            <person name="Saada N."/>
            <person name="Tang L."/>
            <person name="Weissenberger G."/>
            <person name="Zhu Y."/>
            <person name="Hemphill L."/>
            <person name="Shang Y."/>
            <person name="Youmans B."/>
            <person name="Ayvaz T."/>
            <person name="Ross M."/>
            <person name="Santibanez J."/>
            <person name="Aqrawi P."/>
            <person name="Gross S."/>
            <person name="Joshi V."/>
            <person name="Fowler G."/>
            <person name="Nazareth L."/>
            <person name="Reid J."/>
            <person name="Worley K."/>
            <person name="Petrosino J."/>
            <person name="Highlander S."/>
            <person name="Gibbs R."/>
        </authorList>
    </citation>
    <scope>NUCLEOTIDE SEQUENCE [LARGE SCALE GENOMIC DNA]</scope>
    <source>
        <strain evidence="3">ATCC 53516</strain>
    </source>
</reference>
<feature type="coiled-coil region" evidence="1">
    <location>
        <begin position="51"/>
        <end position="78"/>
    </location>
</feature>
<evidence type="ECO:0000256" key="1">
    <source>
        <dbReference type="SAM" id="Coils"/>
    </source>
</evidence>
<dbReference type="HOGENOM" id="CLU_854563_0_0_9"/>
<dbReference type="Proteomes" id="UP000004063">
    <property type="component" value="Chromosome"/>
</dbReference>
<proteinExistence type="predicted"/>
<dbReference type="STRING" id="525282.HMPREF0391_10255"/>
<dbReference type="AlphaFoldDB" id="D6S733"/>
<keyword evidence="2" id="KW-0732">Signal</keyword>
<feature type="signal peptide" evidence="2">
    <location>
        <begin position="1"/>
        <end position="25"/>
    </location>
</feature>
<gene>
    <name evidence="3" type="ORF">HMPREF0391_10255</name>
</gene>
<comment type="caution">
    <text evidence="3">The sequence shown here is derived from an EMBL/GenBank/DDBJ whole genome shotgun (WGS) entry which is preliminary data.</text>
</comment>
<dbReference type="Pfam" id="PF07373">
    <property type="entry name" value="CAMP_factor"/>
    <property type="match status" value="1"/>
</dbReference>
<name>D6S733_FINMA</name>
<sequence length="328" mass="36895">MKNMLKKALSVVLLSSMLLGTVAPAVSYAQEDKLEIVQGAEETEKLGIDEAEVYKRQIKSIQNEVNSIQVKREDEKEMVDKFNETSLEISEKIDQTAVGMGVADIYDLSSIPQRLLLLGRMGRAIRFATTQLRYKVDAAHAEIAEYIFGGFVIAASPFHTVEDMKVYMAQFEALSQKLLSYPDAGLNDTANIYVRSDLDHKLAKARSLKYHELKNMSDAVIKKLNAEISEITALRLRPQATVAEIYQLGDRLDQAVFEALNSEDYRATKTEIETLKEAMNKAIQARRHGDKRVEVGKAIDRAKEELAKIRPSSVIAAQLVQQFQSYYE</sequence>
<organism evidence="3">
    <name type="scientific">Finegoldia magna ATCC 53516</name>
    <dbReference type="NCBI Taxonomy" id="525282"/>
    <lineage>
        <taxon>Bacteria</taxon>
        <taxon>Bacillati</taxon>
        <taxon>Bacillota</taxon>
        <taxon>Tissierellia</taxon>
        <taxon>Tissierellales</taxon>
        <taxon>Peptoniphilaceae</taxon>
        <taxon>Finegoldia</taxon>
    </lineage>
</organism>
<accession>D6S733</accession>
<dbReference type="EMBL" id="ACHM02000001">
    <property type="protein sequence ID" value="EFH93887.1"/>
    <property type="molecule type" value="Genomic_DNA"/>
</dbReference>
<evidence type="ECO:0008006" key="4">
    <source>
        <dbReference type="Google" id="ProtNLM"/>
    </source>
</evidence>
<evidence type="ECO:0000313" key="3">
    <source>
        <dbReference type="EMBL" id="EFH93887.1"/>
    </source>
</evidence>
<keyword evidence="1" id="KW-0175">Coiled coil</keyword>
<feature type="chain" id="PRO_5038387934" description="cAMP factor (Cfa)" evidence="2">
    <location>
        <begin position="26"/>
        <end position="328"/>
    </location>
</feature>
<dbReference type="InterPro" id="IPR010860">
    <property type="entry name" value="CAMP_factor"/>
</dbReference>
<evidence type="ECO:0000256" key="2">
    <source>
        <dbReference type="SAM" id="SignalP"/>
    </source>
</evidence>
<protein>
    <recommendedName>
        <fullName evidence="4">cAMP factor (Cfa)</fullName>
    </recommendedName>
</protein>